<dbReference type="GO" id="GO:0004326">
    <property type="term" value="F:tetrahydrofolylpolyglutamate synthase activity"/>
    <property type="evidence" value="ECO:0007669"/>
    <property type="project" value="InterPro"/>
</dbReference>
<dbReference type="STRING" id="1802603.A3F35_02110"/>
<dbReference type="EMBL" id="MHCZ01000046">
    <property type="protein sequence ID" value="OGY28898.1"/>
    <property type="molecule type" value="Genomic_DNA"/>
</dbReference>
<dbReference type="GO" id="GO:0005524">
    <property type="term" value="F:ATP binding"/>
    <property type="evidence" value="ECO:0007669"/>
    <property type="project" value="UniProtKB-KW"/>
</dbReference>
<dbReference type="Pfam" id="PF02875">
    <property type="entry name" value="Mur_ligase_C"/>
    <property type="match status" value="1"/>
</dbReference>
<dbReference type="SUPFAM" id="SSF51984">
    <property type="entry name" value="MurCD N-terminal domain"/>
    <property type="match status" value="1"/>
</dbReference>
<accession>A0A1G1WMC6</accession>
<dbReference type="PROSITE" id="PS01011">
    <property type="entry name" value="FOLYLPOLYGLU_SYNT_1"/>
    <property type="match status" value="1"/>
</dbReference>
<feature type="domain" description="Mur ligase C-terminal" evidence="5">
    <location>
        <begin position="280"/>
        <end position="407"/>
    </location>
</feature>
<evidence type="ECO:0000256" key="4">
    <source>
        <dbReference type="SAM" id="SignalP"/>
    </source>
</evidence>
<dbReference type="Gene3D" id="3.40.1190.10">
    <property type="entry name" value="Mur-like, catalytic domain"/>
    <property type="match status" value="2"/>
</dbReference>
<dbReference type="Pfam" id="PF08245">
    <property type="entry name" value="Mur_ligase_M"/>
    <property type="match status" value="1"/>
</dbReference>
<dbReference type="AlphaFoldDB" id="A0A1G1WMC6"/>
<evidence type="ECO:0008006" key="9">
    <source>
        <dbReference type="Google" id="ProtNLM"/>
    </source>
</evidence>
<feature type="signal peptide" evidence="4">
    <location>
        <begin position="1"/>
        <end position="19"/>
    </location>
</feature>
<proteinExistence type="predicted"/>
<name>A0A1G1WMC6_9BACT</name>
<comment type="caution">
    <text evidence="7">The sequence shown here is derived from an EMBL/GenBank/DDBJ whole genome shotgun (WGS) entry which is preliminary data.</text>
</comment>
<dbReference type="SUPFAM" id="SSF53244">
    <property type="entry name" value="MurD-like peptide ligases, peptide-binding domain"/>
    <property type="match status" value="1"/>
</dbReference>
<dbReference type="InterPro" id="IPR013221">
    <property type="entry name" value="Mur_ligase_cen"/>
</dbReference>
<organism evidence="7 8">
    <name type="scientific">Candidatus Woykebacteria bacterium RIFCSPHIGHO2_12_FULL_45_10</name>
    <dbReference type="NCBI Taxonomy" id="1802603"/>
    <lineage>
        <taxon>Bacteria</taxon>
        <taxon>Candidatus Woykeibacteriota</taxon>
    </lineage>
</organism>
<reference evidence="7 8" key="1">
    <citation type="journal article" date="2016" name="Nat. Commun.">
        <title>Thousands of microbial genomes shed light on interconnected biogeochemical processes in an aquifer system.</title>
        <authorList>
            <person name="Anantharaman K."/>
            <person name="Brown C.T."/>
            <person name="Hug L.A."/>
            <person name="Sharon I."/>
            <person name="Castelle C.J."/>
            <person name="Probst A.J."/>
            <person name="Thomas B.C."/>
            <person name="Singh A."/>
            <person name="Wilkins M.J."/>
            <person name="Karaoz U."/>
            <person name="Brodie E.L."/>
            <person name="Williams K.H."/>
            <person name="Hubbard S.S."/>
            <person name="Banfield J.F."/>
        </authorList>
    </citation>
    <scope>NUCLEOTIDE SEQUENCE [LARGE SCALE GENOMIC DNA]</scope>
</reference>
<dbReference type="PANTHER" id="PTHR43445:SF3">
    <property type="entry name" value="UDP-N-ACETYLMURAMATE--L-ALANINE LIGASE"/>
    <property type="match status" value="1"/>
</dbReference>
<keyword evidence="4" id="KW-0732">Signal</keyword>
<dbReference type="Gene3D" id="3.90.190.20">
    <property type="entry name" value="Mur ligase, C-terminal domain"/>
    <property type="match status" value="1"/>
</dbReference>
<gene>
    <name evidence="7" type="ORF">A3F35_02110</name>
</gene>
<feature type="chain" id="PRO_5009581231" description="UDP-N-acetylmuramate--L-alanine ligase" evidence="4">
    <location>
        <begin position="20"/>
        <end position="424"/>
    </location>
</feature>
<evidence type="ECO:0000256" key="2">
    <source>
        <dbReference type="ARBA" id="ARBA00022741"/>
    </source>
</evidence>
<evidence type="ECO:0000259" key="6">
    <source>
        <dbReference type="Pfam" id="PF08245"/>
    </source>
</evidence>
<sequence length="424" mass="46550">MTKKIHFSFAGGAAVSAVAALAAAAGYEVSACEKLDPKGSFFVGLRKSVVACFDTEDVEHLNKVEILVVSAGTKRLDPGNLEVRYAKESGIEILTAEEFLTKRLLKDKFVVAIAGTNGKSTTTAMIGKILEEAGLDPSVFVGAIVPEWGSNYRAGRSKYFVVEADEYLDKFLLYRPNVEVITNIEYDHPDYFSDKEAVQKSFEKFATNLAKDGQIFLGPTVKLETNKQAQHELQLKKLDLKIPGEFNEQNAALAFQTAVYLGVAEKVAQRTLERFGGAARRFEFKGEEKGVKVFDDYAHHPTAVGVTLKAASDKFPNSRIWCVFQMHTYTRLQAMFPEFVEAFSASGVDEKIFLPVFGSREAAGEVSVEKLAREVKGAKFMKSQDEAATYITKGASFGDVVLLMGAGDIVQMSALLLRKLKNKG</sequence>
<dbReference type="InterPro" id="IPR036565">
    <property type="entry name" value="Mur-like_cat_sf"/>
</dbReference>
<dbReference type="InterPro" id="IPR004101">
    <property type="entry name" value="Mur_ligase_C"/>
</dbReference>
<dbReference type="PANTHER" id="PTHR43445">
    <property type="entry name" value="UDP-N-ACETYLMURAMATE--L-ALANINE LIGASE-RELATED"/>
    <property type="match status" value="1"/>
</dbReference>
<dbReference type="SUPFAM" id="SSF53623">
    <property type="entry name" value="MurD-like peptide ligases, catalytic domain"/>
    <property type="match status" value="1"/>
</dbReference>
<evidence type="ECO:0000256" key="3">
    <source>
        <dbReference type="ARBA" id="ARBA00022840"/>
    </source>
</evidence>
<dbReference type="InterPro" id="IPR018109">
    <property type="entry name" value="Folylpolyglutamate_synth_CS"/>
</dbReference>
<feature type="domain" description="Mur ligase central" evidence="6">
    <location>
        <begin position="113"/>
        <end position="216"/>
    </location>
</feature>
<evidence type="ECO:0000313" key="7">
    <source>
        <dbReference type="EMBL" id="OGY28898.1"/>
    </source>
</evidence>
<keyword evidence="3" id="KW-0067">ATP-binding</keyword>
<dbReference type="InterPro" id="IPR050061">
    <property type="entry name" value="MurCDEF_pg_biosynth"/>
</dbReference>
<dbReference type="InterPro" id="IPR036615">
    <property type="entry name" value="Mur_ligase_C_dom_sf"/>
</dbReference>
<protein>
    <recommendedName>
        <fullName evidence="9">UDP-N-acetylmuramate--L-alanine ligase</fullName>
    </recommendedName>
</protein>
<evidence type="ECO:0000256" key="1">
    <source>
        <dbReference type="ARBA" id="ARBA00022598"/>
    </source>
</evidence>
<keyword evidence="1" id="KW-0436">Ligase</keyword>
<dbReference type="Gene3D" id="3.40.50.720">
    <property type="entry name" value="NAD(P)-binding Rossmann-like Domain"/>
    <property type="match status" value="1"/>
</dbReference>
<keyword evidence="2" id="KW-0547">Nucleotide-binding</keyword>
<evidence type="ECO:0000313" key="8">
    <source>
        <dbReference type="Proteomes" id="UP000178068"/>
    </source>
</evidence>
<dbReference type="Proteomes" id="UP000178068">
    <property type="component" value="Unassembled WGS sequence"/>
</dbReference>
<evidence type="ECO:0000259" key="5">
    <source>
        <dbReference type="Pfam" id="PF02875"/>
    </source>
</evidence>